<organism evidence="2 3">
    <name type="scientific">Kangiella spongicola</name>
    <dbReference type="NCBI Taxonomy" id="796379"/>
    <lineage>
        <taxon>Bacteria</taxon>
        <taxon>Pseudomonadati</taxon>
        <taxon>Pseudomonadota</taxon>
        <taxon>Gammaproteobacteria</taxon>
        <taxon>Kangiellales</taxon>
        <taxon>Kangiellaceae</taxon>
        <taxon>Kangiella</taxon>
    </lineage>
</organism>
<feature type="chain" id="PRO_5016447650" evidence="1">
    <location>
        <begin position="21"/>
        <end position="146"/>
    </location>
</feature>
<gene>
    <name evidence="2" type="ORF">DL796_03100</name>
</gene>
<dbReference type="AlphaFoldDB" id="A0A318D4B8"/>
<sequence>MKLLLFILLNSALLLNAACASNCNFDNNYFTESTYSKQSFKSSSWLEESKELKAITQSNDLLSVKHWSCNHFGLTATLLSTSVKPSTDLVASKVLELGGIVLETNDITALDQIIRSSKLVLSEQSHELQIPNTQHQQLKVSYQFIN</sequence>
<dbReference type="EMBL" id="QICH01000001">
    <property type="protein sequence ID" value="PXF64142.1"/>
    <property type="molecule type" value="Genomic_DNA"/>
</dbReference>
<name>A0A318D4B8_9GAMM</name>
<keyword evidence="1" id="KW-0732">Signal</keyword>
<keyword evidence="3" id="KW-1185">Reference proteome</keyword>
<comment type="caution">
    <text evidence="2">The sequence shown here is derived from an EMBL/GenBank/DDBJ whole genome shotgun (WGS) entry which is preliminary data.</text>
</comment>
<dbReference type="RefSeq" id="WP_110199870.1">
    <property type="nucleotide sequence ID" value="NZ_QICH01000001.1"/>
</dbReference>
<feature type="signal peptide" evidence="1">
    <location>
        <begin position="1"/>
        <end position="20"/>
    </location>
</feature>
<evidence type="ECO:0000313" key="3">
    <source>
        <dbReference type="Proteomes" id="UP000247689"/>
    </source>
</evidence>
<evidence type="ECO:0000256" key="1">
    <source>
        <dbReference type="SAM" id="SignalP"/>
    </source>
</evidence>
<protein>
    <submittedName>
        <fullName evidence="2">Uncharacterized protein</fullName>
    </submittedName>
</protein>
<evidence type="ECO:0000313" key="2">
    <source>
        <dbReference type="EMBL" id="PXF64142.1"/>
    </source>
</evidence>
<dbReference type="Proteomes" id="UP000247689">
    <property type="component" value="Unassembled WGS sequence"/>
</dbReference>
<reference evidence="2 3" key="1">
    <citation type="submission" date="2018-05" db="EMBL/GenBank/DDBJ databases">
        <title>Kangiella spongicola genome sequence.</title>
        <authorList>
            <person name="Maclea K.S."/>
            <person name="Goen A.E."/>
            <person name="Kelley C."/>
            <person name="Underriner A."/>
            <person name="Silverwood T."/>
            <person name="Trachtenberg A.M."/>
        </authorList>
    </citation>
    <scope>NUCLEOTIDE SEQUENCE [LARGE SCALE GENOMIC DNA]</scope>
    <source>
        <strain evidence="2 3">ATCC BAA-2076</strain>
    </source>
</reference>
<proteinExistence type="predicted"/>
<accession>A0A318D4B8</accession>